<keyword evidence="2" id="KW-1185">Reference proteome</keyword>
<accession>A0ABN7WQ13</accession>
<feature type="non-terminal residue" evidence="1">
    <location>
        <position position="1"/>
    </location>
</feature>
<gene>
    <name evidence="1" type="ORF">GMARGA_LOCUS33240</name>
</gene>
<dbReference type="Proteomes" id="UP000789901">
    <property type="component" value="Unassembled WGS sequence"/>
</dbReference>
<sequence length="121" mass="14285">TTEKQKGKNKDITLPIVNWFGRQGCYDTYRTLNPQELYKRITRAEAVKKWLIDNNPMVEEEMKGALDLIWEALEKSILKTAMKHMPKKKICKTKATRDGKKRPRLDKLIVELDRLEKVKEK</sequence>
<evidence type="ECO:0000313" key="1">
    <source>
        <dbReference type="EMBL" id="CAG8836852.1"/>
    </source>
</evidence>
<evidence type="ECO:0000313" key="2">
    <source>
        <dbReference type="Proteomes" id="UP000789901"/>
    </source>
</evidence>
<protein>
    <submittedName>
        <fullName evidence="1">28723_t:CDS:1</fullName>
    </submittedName>
</protein>
<comment type="caution">
    <text evidence="1">The sequence shown here is derived from an EMBL/GenBank/DDBJ whole genome shotgun (WGS) entry which is preliminary data.</text>
</comment>
<organism evidence="1 2">
    <name type="scientific">Gigaspora margarita</name>
    <dbReference type="NCBI Taxonomy" id="4874"/>
    <lineage>
        <taxon>Eukaryota</taxon>
        <taxon>Fungi</taxon>
        <taxon>Fungi incertae sedis</taxon>
        <taxon>Mucoromycota</taxon>
        <taxon>Glomeromycotina</taxon>
        <taxon>Glomeromycetes</taxon>
        <taxon>Diversisporales</taxon>
        <taxon>Gigasporaceae</taxon>
        <taxon>Gigaspora</taxon>
    </lineage>
</organism>
<proteinExistence type="predicted"/>
<reference evidence="1 2" key="1">
    <citation type="submission" date="2021-06" db="EMBL/GenBank/DDBJ databases">
        <authorList>
            <person name="Kallberg Y."/>
            <person name="Tangrot J."/>
            <person name="Rosling A."/>
        </authorList>
    </citation>
    <scope>NUCLEOTIDE SEQUENCE [LARGE SCALE GENOMIC DNA]</scope>
    <source>
        <strain evidence="1 2">120-4 pot B 10/14</strain>
    </source>
</reference>
<dbReference type="EMBL" id="CAJVQB010054506">
    <property type="protein sequence ID" value="CAG8836852.1"/>
    <property type="molecule type" value="Genomic_DNA"/>
</dbReference>
<name>A0ABN7WQ13_GIGMA</name>